<keyword evidence="3" id="KW-1185">Reference proteome</keyword>
<sequence length="481" mass="53643">MFLPQFVASLAFVSKNPKSSIFSPTPYLKESRIELHQTTKSSHNEIIDSALQDPTFEDLCNNLLKEPQDTISLLTNDGERGIVAKKNIEKDGCILKIPLSSCIRDDQPPSWFEEQKMDDDFNPNHFNPSEWAVRLAASLIDLDLSLSDSKDTPQVLEGRKMWLKMMPDPKLLSASLPIHWKEDILASAKCTALEIANDSAYFARYEAVASLESALKASASFDTINEKGLDINRLCNNALDLVQTRSCRVERIDGVQLSPPLRVIAPIFDFINHGSSNYNGEGSSNAYFGLEGEDDEKSLVVRARREISANDQIYIDYGDSARPTWRCLQSYGFIPNYKTQGQEDELFEGSDECVAEVFYNGGRYEVSTHTIPTDLVEAAYAAYLEEEKGAEAFGANESDENEPGNIFPPEVALRLAKRISDAAFDLVIEHPESDSKKNDEVISFDEDTIAAELAKALRWSQHKVLLACAVGLRDYAAQESQ</sequence>
<dbReference type="EMBL" id="BLLK01000060">
    <property type="protein sequence ID" value="GFH58075.1"/>
    <property type="molecule type" value="Genomic_DNA"/>
</dbReference>
<dbReference type="PANTHER" id="PTHR13271">
    <property type="entry name" value="UNCHARACTERIZED PUTATIVE METHYLTRANSFERASE"/>
    <property type="match status" value="1"/>
</dbReference>
<proteinExistence type="predicted"/>
<reference evidence="2 3" key="1">
    <citation type="journal article" date="2021" name="Sci. Rep.">
        <title>The genome of the diatom Chaetoceros tenuissimus carries an ancient integrated fragment of an extant virus.</title>
        <authorList>
            <person name="Hongo Y."/>
            <person name="Kimura K."/>
            <person name="Takaki Y."/>
            <person name="Yoshida Y."/>
            <person name="Baba S."/>
            <person name="Kobayashi G."/>
            <person name="Nagasaki K."/>
            <person name="Hano T."/>
            <person name="Tomaru Y."/>
        </authorList>
    </citation>
    <scope>NUCLEOTIDE SEQUENCE [LARGE SCALE GENOMIC DNA]</scope>
    <source>
        <strain evidence="2 3">NIES-3715</strain>
    </source>
</reference>
<name>A0AAD3D7Q7_9STRA</name>
<dbReference type="InterPro" id="IPR001214">
    <property type="entry name" value="SET_dom"/>
</dbReference>
<dbReference type="Pfam" id="PF00856">
    <property type="entry name" value="SET"/>
    <property type="match status" value="1"/>
</dbReference>
<evidence type="ECO:0000313" key="2">
    <source>
        <dbReference type="EMBL" id="GFH58075.1"/>
    </source>
</evidence>
<evidence type="ECO:0000259" key="1">
    <source>
        <dbReference type="PROSITE" id="PS50280"/>
    </source>
</evidence>
<dbReference type="SUPFAM" id="SSF82199">
    <property type="entry name" value="SET domain"/>
    <property type="match status" value="1"/>
</dbReference>
<feature type="domain" description="SET" evidence="1">
    <location>
        <begin position="69"/>
        <end position="318"/>
    </location>
</feature>
<dbReference type="Proteomes" id="UP001054902">
    <property type="component" value="Unassembled WGS sequence"/>
</dbReference>
<organism evidence="2 3">
    <name type="scientific">Chaetoceros tenuissimus</name>
    <dbReference type="NCBI Taxonomy" id="426638"/>
    <lineage>
        <taxon>Eukaryota</taxon>
        <taxon>Sar</taxon>
        <taxon>Stramenopiles</taxon>
        <taxon>Ochrophyta</taxon>
        <taxon>Bacillariophyta</taxon>
        <taxon>Coscinodiscophyceae</taxon>
        <taxon>Chaetocerotophycidae</taxon>
        <taxon>Chaetocerotales</taxon>
        <taxon>Chaetocerotaceae</taxon>
        <taxon>Chaetoceros</taxon>
    </lineage>
</organism>
<dbReference type="CDD" id="cd10527">
    <property type="entry name" value="SET_LSMT"/>
    <property type="match status" value="1"/>
</dbReference>
<dbReference type="GO" id="GO:0016279">
    <property type="term" value="F:protein-lysine N-methyltransferase activity"/>
    <property type="evidence" value="ECO:0007669"/>
    <property type="project" value="TreeGrafter"/>
</dbReference>
<accession>A0AAD3D7Q7</accession>
<dbReference type="AlphaFoldDB" id="A0AAD3D7Q7"/>
<comment type="caution">
    <text evidence="2">The sequence shown here is derived from an EMBL/GenBank/DDBJ whole genome shotgun (WGS) entry which is preliminary data.</text>
</comment>
<dbReference type="InterPro" id="IPR050600">
    <property type="entry name" value="SETD3_SETD6_MTase"/>
</dbReference>
<dbReference type="Gene3D" id="3.90.1410.10">
    <property type="entry name" value="set domain protein methyltransferase, domain 1"/>
    <property type="match status" value="1"/>
</dbReference>
<gene>
    <name evidence="2" type="ORF">CTEN210_14551</name>
</gene>
<dbReference type="PANTHER" id="PTHR13271:SF151">
    <property type="entry name" value="SET DOMAIN-CONTAINING PROTEIN 4"/>
    <property type="match status" value="1"/>
</dbReference>
<evidence type="ECO:0000313" key="3">
    <source>
        <dbReference type="Proteomes" id="UP001054902"/>
    </source>
</evidence>
<protein>
    <recommendedName>
        <fullName evidence="1">SET domain-containing protein</fullName>
    </recommendedName>
</protein>
<dbReference type="PROSITE" id="PS50280">
    <property type="entry name" value="SET"/>
    <property type="match status" value="1"/>
</dbReference>
<dbReference type="InterPro" id="IPR046341">
    <property type="entry name" value="SET_dom_sf"/>
</dbReference>